<evidence type="ECO:0000256" key="1">
    <source>
        <dbReference type="ARBA" id="ARBA00001933"/>
    </source>
</evidence>
<evidence type="ECO:0000256" key="16">
    <source>
        <dbReference type="ARBA" id="ARBA00042568"/>
    </source>
</evidence>
<proteinExistence type="inferred from homology"/>
<dbReference type="Gene3D" id="3.90.1150.10">
    <property type="entry name" value="Aspartate Aminotransferase, domain 1"/>
    <property type="match status" value="1"/>
</dbReference>
<evidence type="ECO:0000256" key="14">
    <source>
        <dbReference type="ARBA" id="ARBA00038302"/>
    </source>
</evidence>
<dbReference type="InterPro" id="IPR015421">
    <property type="entry name" value="PyrdxlP-dep_Trfase_major"/>
</dbReference>
<evidence type="ECO:0000256" key="9">
    <source>
        <dbReference type="ARBA" id="ARBA00022968"/>
    </source>
</evidence>
<dbReference type="PANTHER" id="PTHR42735:SF6">
    <property type="entry name" value="SPHINGOSINE-1-PHOSPHATE LYASE 1"/>
    <property type="match status" value="1"/>
</dbReference>
<reference evidence="21" key="2">
    <citation type="journal article" date="2022" name="Hortic Res">
        <title>The genome of Dioscorea zingiberensis sheds light on the biosynthesis, origin and evolution of the medicinally important diosgenin saponins.</title>
        <authorList>
            <person name="Li Y."/>
            <person name="Tan C."/>
            <person name="Li Z."/>
            <person name="Guo J."/>
            <person name="Li S."/>
            <person name="Chen X."/>
            <person name="Wang C."/>
            <person name="Dai X."/>
            <person name="Yang H."/>
            <person name="Song W."/>
            <person name="Hou L."/>
            <person name="Xu J."/>
            <person name="Tong Z."/>
            <person name="Xu A."/>
            <person name="Yuan X."/>
            <person name="Wang W."/>
            <person name="Yang Q."/>
            <person name="Chen L."/>
            <person name="Sun Z."/>
            <person name="Wang K."/>
            <person name="Pan B."/>
            <person name="Chen J."/>
            <person name="Bao Y."/>
            <person name="Liu F."/>
            <person name="Qi X."/>
            <person name="Gang D.R."/>
            <person name="Wen J."/>
            <person name="Li J."/>
        </authorList>
    </citation>
    <scope>NUCLEOTIDE SEQUENCE</scope>
    <source>
        <strain evidence="21">Dzin_1.0</strain>
    </source>
</reference>
<evidence type="ECO:0000256" key="6">
    <source>
        <dbReference type="ARBA" id="ARBA00022824"/>
    </source>
</evidence>
<keyword evidence="22" id="KW-1185">Reference proteome</keyword>
<dbReference type="Gene3D" id="6.10.140.2150">
    <property type="match status" value="1"/>
</dbReference>
<dbReference type="InterPro" id="IPR015422">
    <property type="entry name" value="PyrdxlP-dep_Trfase_small"/>
</dbReference>
<keyword evidence="11" id="KW-0443">Lipid metabolism</keyword>
<dbReference type="Pfam" id="PF00282">
    <property type="entry name" value="Pyridoxal_deC"/>
    <property type="match status" value="1"/>
</dbReference>
<evidence type="ECO:0000256" key="17">
    <source>
        <dbReference type="ARBA" id="ARBA00067991"/>
    </source>
</evidence>
<reference evidence="21" key="1">
    <citation type="submission" date="2021-03" db="EMBL/GenBank/DDBJ databases">
        <authorList>
            <person name="Li Z."/>
            <person name="Yang C."/>
        </authorList>
    </citation>
    <scope>NUCLEOTIDE SEQUENCE</scope>
    <source>
        <strain evidence="21">Dzin_1.0</strain>
        <tissue evidence="21">Leaf</tissue>
    </source>
</reference>
<evidence type="ECO:0000256" key="2">
    <source>
        <dbReference type="ARBA" id="ARBA00004643"/>
    </source>
</evidence>
<dbReference type="GO" id="GO:0030149">
    <property type="term" value="P:sphingolipid catabolic process"/>
    <property type="evidence" value="ECO:0007669"/>
    <property type="project" value="TreeGrafter"/>
</dbReference>
<dbReference type="InterPro" id="IPR050477">
    <property type="entry name" value="GrpII_AminoAcid_Decarb"/>
</dbReference>
<name>A0A9D5DD11_9LILI</name>
<dbReference type="EC" id="4.1.2.27" evidence="15"/>
<comment type="cofactor">
    <cofactor evidence="1 18 19">
        <name>pyridoxal 5'-phosphate</name>
        <dbReference type="ChEBI" id="CHEBI:597326"/>
    </cofactor>
</comment>
<dbReference type="EMBL" id="JAGGNH010000001">
    <property type="protein sequence ID" value="KAJ0988838.1"/>
    <property type="molecule type" value="Genomic_DNA"/>
</dbReference>
<dbReference type="InterPro" id="IPR002129">
    <property type="entry name" value="PyrdxlP-dep_de-COase"/>
</dbReference>
<dbReference type="GO" id="GO:0019752">
    <property type="term" value="P:carboxylic acid metabolic process"/>
    <property type="evidence" value="ECO:0007669"/>
    <property type="project" value="InterPro"/>
</dbReference>
<evidence type="ECO:0000256" key="5">
    <source>
        <dbReference type="ARBA" id="ARBA00022692"/>
    </source>
</evidence>
<evidence type="ECO:0000313" key="22">
    <source>
        <dbReference type="Proteomes" id="UP001085076"/>
    </source>
</evidence>
<evidence type="ECO:0000256" key="20">
    <source>
        <dbReference type="SAM" id="Phobius"/>
    </source>
</evidence>
<comment type="pathway">
    <text evidence="3">Lipid metabolism; sphingolipid metabolism.</text>
</comment>
<evidence type="ECO:0000256" key="3">
    <source>
        <dbReference type="ARBA" id="ARBA00004760"/>
    </source>
</evidence>
<keyword evidence="10 20" id="KW-1133">Transmembrane helix</keyword>
<dbReference type="AlphaFoldDB" id="A0A9D5DD11"/>
<evidence type="ECO:0000256" key="19">
    <source>
        <dbReference type="RuleBase" id="RU000382"/>
    </source>
</evidence>
<keyword evidence="6" id="KW-0256">Endoplasmic reticulum</keyword>
<dbReference type="Gene3D" id="3.40.640.10">
    <property type="entry name" value="Type I PLP-dependent aspartate aminotransferase-like (Major domain)"/>
    <property type="match status" value="1"/>
</dbReference>
<feature type="transmembrane region" description="Helical" evidence="20">
    <location>
        <begin position="22"/>
        <end position="45"/>
    </location>
</feature>
<comment type="similarity">
    <text evidence="14">Belongs to the group II decarboxylase family. Sphingosine-1-phosphate lyase subfamily.</text>
</comment>
<evidence type="ECO:0000256" key="15">
    <source>
        <dbReference type="ARBA" id="ARBA00038965"/>
    </source>
</evidence>
<evidence type="ECO:0000256" key="18">
    <source>
        <dbReference type="PIRSR" id="PIRSR602129-50"/>
    </source>
</evidence>
<evidence type="ECO:0000256" key="13">
    <source>
        <dbReference type="ARBA" id="ARBA00023239"/>
    </source>
</evidence>
<accession>A0A9D5DD11</accession>
<evidence type="ECO:0000313" key="21">
    <source>
        <dbReference type="EMBL" id="KAJ0988838.1"/>
    </source>
</evidence>
<keyword evidence="9" id="KW-0735">Signal-anchor</keyword>
<evidence type="ECO:0000256" key="11">
    <source>
        <dbReference type="ARBA" id="ARBA00023098"/>
    </source>
</evidence>
<comment type="subcellular location">
    <subcellularLocation>
        <location evidence="2">Endoplasmic reticulum membrane</location>
        <topology evidence="2">Single-pass type III membrane protein</topology>
    </subcellularLocation>
</comment>
<dbReference type="GO" id="GO:0008117">
    <property type="term" value="F:sphinganine-1-phosphate aldolase activity"/>
    <property type="evidence" value="ECO:0007669"/>
    <property type="project" value="UniProtKB-EC"/>
</dbReference>
<sequence length="535" mass="58181">MEAYIARYRSTANALLSKYEPIALVLGPLLALFVARVFHSIICAFQEKGIKGVVLGFGIGAVKLIPGVNSYIESEKKKVVEKLLSGDKSKDGWRTELPNVGLGRAVIENLDDAKSKDVAWQGKCSGTVYISGRESEGHFSLTNEAYSMFSHTNPLHKDVFKSVAQFESEVVAMTAALLGSKEQSSGGQICGNMTSGGTESILLAVKTTRDYMKAKKGIKKPEMIIPESAHSAYDKAAQYFNIKICRVPVNKEFAADVKGIRRCINKNTILIVGSAPGFPHGIIDPIEELGELASSYGVCFHVDLCLGGFVLPFARKLGYPIPPFDFSVKGVTSISTDVHKYGLAPKGTSVVLYRNREIRKHQFVAVTEWSGGLYISPTIAGSRPGGLIAGAWAAMMSLGLNGYMESTREIMEVSKKIQKGIEEIPELFIIGKPHMTVVAFGSNDVDIFEVNDQMSVKGWHLNALQRPNSLHICVTLQHVPVYEDFLRDLRESVKIVKLNPGPVSGGSAPVYGAAGKMPDRGLVKELLVEFMDSSC</sequence>
<dbReference type="OrthoDB" id="10254570at2759"/>
<dbReference type="GO" id="GO:0005789">
    <property type="term" value="C:endoplasmic reticulum membrane"/>
    <property type="evidence" value="ECO:0007669"/>
    <property type="project" value="UniProtKB-SubCell"/>
</dbReference>
<feature type="modified residue" description="N6-(pyridoxal phosphate)lysine" evidence="18">
    <location>
        <position position="340"/>
    </location>
</feature>
<keyword evidence="12 20" id="KW-0472">Membrane</keyword>
<evidence type="ECO:0000256" key="12">
    <source>
        <dbReference type="ARBA" id="ARBA00023136"/>
    </source>
</evidence>
<evidence type="ECO:0000256" key="8">
    <source>
        <dbReference type="ARBA" id="ARBA00022919"/>
    </source>
</evidence>
<dbReference type="FunFam" id="3.40.640.10:FF:000020">
    <property type="entry name" value="sphingosine-1-phosphate lyase 1"/>
    <property type="match status" value="1"/>
</dbReference>
<gene>
    <name evidence="21" type="ORF">J5N97_007194</name>
</gene>
<dbReference type="Proteomes" id="UP001085076">
    <property type="component" value="Miscellaneous, Linkage group lg01"/>
</dbReference>
<dbReference type="InterPro" id="IPR015424">
    <property type="entry name" value="PyrdxlP-dep_Trfase"/>
</dbReference>
<dbReference type="GO" id="GO:0030170">
    <property type="term" value="F:pyridoxal phosphate binding"/>
    <property type="evidence" value="ECO:0007669"/>
    <property type="project" value="InterPro"/>
</dbReference>
<keyword evidence="13 19" id="KW-0456">Lyase</keyword>
<dbReference type="PANTHER" id="PTHR42735">
    <property type="match status" value="1"/>
</dbReference>
<comment type="caution">
    <text evidence="21">The sequence shown here is derived from an EMBL/GenBank/DDBJ whole genome shotgun (WGS) entry which is preliminary data.</text>
</comment>
<protein>
    <recommendedName>
        <fullName evidence="17">Sphingosine-1-phosphate lyase</fullName>
        <ecNumber evidence="15">4.1.2.27</ecNumber>
    </recommendedName>
    <alternativeName>
        <fullName evidence="16">Sphingosine-1-phosphate aldolase</fullName>
    </alternativeName>
</protein>
<evidence type="ECO:0000256" key="4">
    <source>
        <dbReference type="ARBA" id="ARBA00004991"/>
    </source>
</evidence>
<dbReference type="FunFam" id="6.10.140.2150:FF:000001">
    <property type="entry name" value="Sphingosine-1-phosphate lyase 1"/>
    <property type="match status" value="1"/>
</dbReference>
<keyword evidence="5 20" id="KW-0812">Transmembrane</keyword>
<dbReference type="SUPFAM" id="SSF53383">
    <property type="entry name" value="PLP-dependent transferases"/>
    <property type="match status" value="1"/>
</dbReference>
<organism evidence="21 22">
    <name type="scientific">Dioscorea zingiberensis</name>
    <dbReference type="NCBI Taxonomy" id="325984"/>
    <lineage>
        <taxon>Eukaryota</taxon>
        <taxon>Viridiplantae</taxon>
        <taxon>Streptophyta</taxon>
        <taxon>Embryophyta</taxon>
        <taxon>Tracheophyta</taxon>
        <taxon>Spermatophyta</taxon>
        <taxon>Magnoliopsida</taxon>
        <taxon>Liliopsida</taxon>
        <taxon>Dioscoreales</taxon>
        <taxon>Dioscoreaceae</taxon>
        <taxon>Dioscorea</taxon>
    </lineage>
</organism>
<evidence type="ECO:0000256" key="7">
    <source>
        <dbReference type="ARBA" id="ARBA00022898"/>
    </source>
</evidence>
<dbReference type="FunFam" id="3.90.1150.10:FF:000020">
    <property type="entry name" value="Sphingosine-1-phosphate lyase 1"/>
    <property type="match status" value="1"/>
</dbReference>
<comment type="pathway">
    <text evidence="4">Sphingolipid metabolism.</text>
</comment>
<keyword evidence="8" id="KW-0746">Sphingolipid metabolism</keyword>
<keyword evidence="7 18" id="KW-0663">Pyridoxal phosphate</keyword>
<evidence type="ECO:0000256" key="10">
    <source>
        <dbReference type="ARBA" id="ARBA00022989"/>
    </source>
</evidence>